<dbReference type="SUPFAM" id="SSF46785">
    <property type="entry name" value="Winged helix' DNA-binding domain"/>
    <property type="match status" value="1"/>
</dbReference>
<protein>
    <recommendedName>
        <fullName evidence="2">Helix-turn-helix type 11 domain-containing protein</fullName>
    </recommendedName>
</protein>
<organism evidence="1">
    <name type="scientific">marine sediment metagenome</name>
    <dbReference type="NCBI Taxonomy" id="412755"/>
    <lineage>
        <taxon>unclassified sequences</taxon>
        <taxon>metagenomes</taxon>
        <taxon>ecological metagenomes</taxon>
    </lineage>
</organism>
<name>X0U785_9ZZZZ</name>
<accession>X0U785</accession>
<dbReference type="InterPro" id="IPR036390">
    <property type="entry name" value="WH_DNA-bd_sf"/>
</dbReference>
<dbReference type="EMBL" id="BARS01013381">
    <property type="protein sequence ID" value="GAF96222.1"/>
    <property type="molecule type" value="Genomic_DNA"/>
</dbReference>
<sequence length="135" mass="15953">TNEIQTNFEYLYKLDNKITKLNERIDEIHLILSKLTGKKILKKSKLVNIDPLTTKEKSVFMNLYTEQAPITYSDIAKKMKMPIPLIREYITNLLEKGIPIQKIYKNTRPYIFLEPKFKNLQAKKNILKIEQKVLV</sequence>
<proteinExistence type="predicted"/>
<dbReference type="AlphaFoldDB" id="X0U785"/>
<evidence type="ECO:0000313" key="1">
    <source>
        <dbReference type="EMBL" id="GAF96222.1"/>
    </source>
</evidence>
<evidence type="ECO:0008006" key="2">
    <source>
        <dbReference type="Google" id="ProtNLM"/>
    </source>
</evidence>
<gene>
    <name evidence="1" type="ORF">S01H1_23270</name>
</gene>
<comment type="caution">
    <text evidence="1">The sequence shown here is derived from an EMBL/GenBank/DDBJ whole genome shotgun (WGS) entry which is preliminary data.</text>
</comment>
<feature type="non-terminal residue" evidence="1">
    <location>
        <position position="1"/>
    </location>
</feature>
<reference evidence="1" key="1">
    <citation type="journal article" date="2014" name="Front. Microbiol.">
        <title>High frequency of phylogenetically diverse reductive dehalogenase-homologous genes in deep subseafloor sedimentary metagenomes.</title>
        <authorList>
            <person name="Kawai M."/>
            <person name="Futagami T."/>
            <person name="Toyoda A."/>
            <person name="Takaki Y."/>
            <person name="Nishi S."/>
            <person name="Hori S."/>
            <person name="Arai W."/>
            <person name="Tsubouchi T."/>
            <person name="Morono Y."/>
            <person name="Uchiyama I."/>
            <person name="Ito T."/>
            <person name="Fujiyama A."/>
            <person name="Inagaki F."/>
            <person name="Takami H."/>
        </authorList>
    </citation>
    <scope>NUCLEOTIDE SEQUENCE</scope>
    <source>
        <strain evidence="1">Expedition CK06-06</strain>
    </source>
</reference>